<evidence type="ECO:0000256" key="6">
    <source>
        <dbReference type="SAM" id="MobiDB-lite"/>
    </source>
</evidence>
<comment type="caution">
    <text evidence="9">The sequence shown here is derived from an EMBL/GenBank/DDBJ whole genome shotgun (WGS) entry which is preliminary data.</text>
</comment>
<comment type="similarity">
    <text evidence="1">Belongs to the 'phage' integrase family.</text>
</comment>
<dbReference type="InterPro" id="IPR044068">
    <property type="entry name" value="CB"/>
</dbReference>
<accession>A0ABT7XDN4</accession>
<feature type="domain" description="Tyr recombinase" evidence="7">
    <location>
        <begin position="117"/>
        <end position="336"/>
    </location>
</feature>
<dbReference type="PANTHER" id="PTHR30629">
    <property type="entry name" value="PROPHAGE INTEGRASE"/>
    <property type="match status" value="1"/>
</dbReference>
<evidence type="ECO:0000256" key="1">
    <source>
        <dbReference type="ARBA" id="ARBA00008857"/>
    </source>
</evidence>
<keyword evidence="2" id="KW-0229">DNA integration</keyword>
<evidence type="ECO:0000313" key="10">
    <source>
        <dbReference type="Proteomes" id="UP001168435"/>
    </source>
</evidence>
<evidence type="ECO:0000256" key="3">
    <source>
        <dbReference type="ARBA" id="ARBA00023125"/>
    </source>
</evidence>
<evidence type="ECO:0000259" key="7">
    <source>
        <dbReference type="PROSITE" id="PS51898"/>
    </source>
</evidence>
<dbReference type="Gene3D" id="1.10.443.10">
    <property type="entry name" value="Intergrase catalytic core"/>
    <property type="match status" value="1"/>
</dbReference>
<dbReference type="PROSITE" id="PS51898">
    <property type="entry name" value="TYR_RECOMBINASE"/>
    <property type="match status" value="1"/>
</dbReference>
<reference evidence="9" key="1">
    <citation type="submission" date="2023-06" db="EMBL/GenBank/DDBJ databases">
        <authorList>
            <person name="Zeman M."/>
            <person name="Kubasova T."/>
            <person name="Jahodarova E."/>
            <person name="Nykrynova M."/>
            <person name="Rychlik I."/>
        </authorList>
    </citation>
    <scope>NUCLEOTIDE SEQUENCE</scope>
    <source>
        <strain evidence="9">176_SSukc20</strain>
    </source>
</reference>
<keyword evidence="4" id="KW-0233">DNA recombination</keyword>
<dbReference type="InterPro" id="IPR010998">
    <property type="entry name" value="Integrase_recombinase_N"/>
</dbReference>
<reference evidence="9" key="2">
    <citation type="submission" date="2024-05" db="EMBL/GenBank/DDBJ databases">
        <title>Identification and characterization of horizontal gene transfer across gut microbiota members of farm animals based on homology search.</title>
        <authorList>
            <person name="Schwarzerova J."/>
            <person name="Nykrynova M."/>
            <person name="Jureckova K."/>
            <person name="Cejkova D."/>
            <person name="Rychlik I."/>
        </authorList>
    </citation>
    <scope>NUCLEOTIDE SEQUENCE</scope>
    <source>
        <strain evidence="9">176_SSukc20</strain>
    </source>
</reference>
<dbReference type="InterPro" id="IPR013762">
    <property type="entry name" value="Integrase-like_cat_sf"/>
</dbReference>
<dbReference type="Gene3D" id="1.10.150.130">
    <property type="match status" value="1"/>
</dbReference>
<evidence type="ECO:0000256" key="4">
    <source>
        <dbReference type="ARBA" id="ARBA00023172"/>
    </source>
</evidence>
<dbReference type="CDD" id="cd01189">
    <property type="entry name" value="INT_ICEBs1_C_like"/>
    <property type="match status" value="1"/>
</dbReference>
<dbReference type="Pfam" id="PF00589">
    <property type="entry name" value="Phage_integrase"/>
    <property type="match status" value="1"/>
</dbReference>
<evidence type="ECO:0000256" key="5">
    <source>
        <dbReference type="PROSITE-ProRule" id="PRU01248"/>
    </source>
</evidence>
<name>A0ABT7XDN4_9ACTN</name>
<organism evidence="9 10">
    <name type="scientific">Collinsella ihumii</name>
    <dbReference type="NCBI Taxonomy" id="1720204"/>
    <lineage>
        <taxon>Bacteria</taxon>
        <taxon>Bacillati</taxon>
        <taxon>Actinomycetota</taxon>
        <taxon>Coriobacteriia</taxon>
        <taxon>Coriobacteriales</taxon>
        <taxon>Coriobacteriaceae</taxon>
        <taxon>Collinsella</taxon>
    </lineage>
</organism>
<evidence type="ECO:0000259" key="8">
    <source>
        <dbReference type="PROSITE" id="PS51900"/>
    </source>
</evidence>
<dbReference type="InterPro" id="IPR050808">
    <property type="entry name" value="Phage_Integrase"/>
</dbReference>
<gene>
    <name evidence="9" type="ORF">QVN30_04305</name>
</gene>
<dbReference type="InterPro" id="IPR002104">
    <property type="entry name" value="Integrase_catalytic"/>
</dbReference>
<dbReference type="PROSITE" id="PS51900">
    <property type="entry name" value="CB"/>
    <property type="match status" value="1"/>
</dbReference>
<dbReference type="SUPFAM" id="SSF56349">
    <property type="entry name" value="DNA breaking-rejoining enzymes"/>
    <property type="match status" value="1"/>
</dbReference>
<dbReference type="InterPro" id="IPR011010">
    <property type="entry name" value="DNA_brk_join_enz"/>
</dbReference>
<keyword evidence="10" id="KW-1185">Reference proteome</keyword>
<feature type="domain" description="Core-binding (CB)" evidence="8">
    <location>
        <begin position="15"/>
        <end position="96"/>
    </location>
</feature>
<dbReference type="RefSeq" id="WP_289835592.1">
    <property type="nucleotide sequence ID" value="NZ_JAUEIQ010000003.1"/>
</dbReference>
<feature type="compositionally biased region" description="Basic and acidic residues" evidence="6">
    <location>
        <begin position="108"/>
        <end position="123"/>
    </location>
</feature>
<sequence>MEARAQAEAGRKPDVTVAEYVARYIEENAGSVEATTVSGYRTLLSRSIAPYIGGTELRALDPDAVAAWVADLSRAKSKATATKAFVLLRGALMVAVRRGLIPSNPTDTVKKPKAEKGEPNALGEAERGRVAAYVDIQPDDPVSLAIRLALYTGMREAEICGLRWRNVDLERKTLRVVESLGKARKDDIKRFGEVTEVFSGVYLKRPKNSGSVRTVSYPEGVARALKARRASMMAECMAAGVPFGESMFVCGTVEGKPMHPHNLWRRWNGLVTAMGLVGTQGKTPTFHDLRHTYATAAIANGIDVKTVSNQMGHSNAAMTLNTYASVDPDAARRAADRMGEALEADAMRAVSMGGVVELGRTGTDI</sequence>
<dbReference type="PANTHER" id="PTHR30629:SF2">
    <property type="entry name" value="PROPHAGE INTEGRASE INTS-RELATED"/>
    <property type="match status" value="1"/>
</dbReference>
<dbReference type="Proteomes" id="UP001168435">
    <property type="component" value="Unassembled WGS sequence"/>
</dbReference>
<dbReference type="EMBL" id="JAUEIQ010000003">
    <property type="protein sequence ID" value="MDN0063525.1"/>
    <property type="molecule type" value="Genomic_DNA"/>
</dbReference>
<keyword evidence="3 5" id="KW-0238">DNA-binding</keyword>
<feature type="region of interest" description="Disordered" evidence="6">
    <location>
        <begin position="104"/>
        <end position="123"/>
    </location>
</feature>
<protein>
    <submittedName>
        <fullName evidence="9">Tyrosine-type recombinase/integrase</fullName>
    </submittedName>
</protein>
<evidence type="ECO:0000256" key="2">
    <source>
        <dbReference type="ARBA" id="ARBA00022908"/>
    </source>
</evidence>
<proteinExistence type="inferred from homology"/>
<evidence type="ECO:0000313" key="9">
    <source>
        <dbReference type="EMBL" id="MDN0063525.1"/>
    </source>
</evidence>